<sequence length="71" mass="7659">MIVTPQTRGAQLAPNAKTQARADPTEPFATSACSHTQSRNQTSISRLKTKPSAGKALSTDLKRNSYSQEII</sequence>
<accession>A0A0V0IEV2</accession>
<feature type="compositionally biased region" description="Polar residues" evidence="1">
    <location>
        <begin position="31"/>
        <end position="46"/>
    </location>
</feature>
<dbReference type="EMBL" id="GEDG01007501">
    <property type="protein sequence ID" value="JAP30996.1"/>
    <property type="molecule type" value="Transcribed_RNA"/>
</dbReference>
<evidence type="ECO:0000313" key="2">
    <source>
        <dbReference type="EMBL" id="JAP30996.1"/>
    </source>
</evidence>
<organism evidence="2">
    <name type="scientific">Solanum chacoense</name>
    <name type="common">Chaco potato</name>
    <dbReference type="NCBI Taxonomy" id="4108"/>
    <lineage>
        <taxon>Eukaryota</taxon>
        <taxon>Viridiplantae</taxon>
        <taxon>Streptophyta</taxon>
        <taxon>Embryophyta</taxon>
        <taxon>Tracheophyta</taxon>
        <taxon>Spermatophyta</taxon>
        <taxon>Magnoliopsida</taxon>
        <taxon>eudicotyledons</taxon>
        <taxon>Gunneridae</taxon>
        <taxon>Pentapetalae</taxon>
        <taxon>asterids</taxon>
        <taxon>lamiids</taxon>
        <taxon>Solanales</taxon>
        <taxon>Solanaceae</taxon>
        <taxon>Solanoideae</taxon>
        <taxon>Solaneae</taxon>
        <taxon>Solanum</taxon>
    </lineage>
</organism>
<reference evidence="2" key="1">
    <citation type="submission" date="2015-12" db="EMBL/GenBank/DDBJ databases">
        <title>Gene expression during late stages of embryo sac development: a critical building block for successful pollen-pistil interactions.</title>
        <authorList>
            <person name="Liu Y."/>
            <person name="Joly V."/>
            <person name="Sabar M."/>
            <person name="Matton D.P."/>
        </authorList>
    </citation>
    <scope>NUCLEOTIDE SEQUENCE</scope>
</reference>
<dbReference type="AlphaFoldDB" id="A0A0V0IEV2"/>
<proteinExistence type="predicted"/>
<protein>
    <submittedName>
        <fullName evidence="2">Putative ovule protein</fullName>
    </submittedName>
</protein>
<evidence type="ECO:0000256" key="1">
    <source>
        <dbReference type="SAM" id="MobiDB-lite"/>
    </source>
</evidence>
<dbReference type="EMBL" id="GEDG01006771">
    <property type="protein sequence ID" value="JAP31716.1"/>
    <property type="molecule type" value="Transcribed_RNA"/>
</dbReference>
<feature type="region of interest" description="Disordered" evidence="1">
    <location>
        <begin position="1"/>
        <end position="71"/>
    </location>
</feature>
<name>A0A0V0IEV2_SOLCH</name>